<evidence type="ECO:0000313" key="4">
    <source>
        <dbReference type="Proteomes" id="UP000658997"/>
    </source>
</evidence>
<accession>A0A8H8QN52</accession>
<dbReference type="PANTHER" id="PTHR47219">
    <property type="entry name" value="RAB GTPASE-ACTIVATING PROTEIN 1-LIKE"/>
    <property type="match status" value="1"/>
</dbReference>
<reference evidence="3" key="1">
    <citation type="submission" date="2018-08" db="EMBL/GenBank/DDBJ databases">
        <authorList>
            <person name="Guldener U."/>
        </authorList>
    </citation>
    <scope>NUCLEOTIDE SEQUENCE</scope>
    <source>
        <strain evidence="3">UB2</strain>
    </source>
</reference>
<feature type="region of interest" description="Disordered" evidence="1">
    <location>
        <begin position="433"/>
        <end position="464"/>
    </location>
</feature>
<protein>
    <submittedName>
        <fullName evidence="3">Related to GYP5 - GTPase-activating protein for Ypt Proteins</fullName>
    </submittedName>
</protein>
<feature type="region of interest" description="Disordered" evidence="1">
    <location>
        <begin position="165"/>
        <end position="260"/>
    </location>
</feature>
<proteinExistence type="predicted"/>
<evidence type="ECO:0000313" key="3">
    <source>
        <dbReference type="EMBL" id="SYW80374.1"/>
    </source>
</evidence>
<keyword evidence="4" id="KW-1185">Reference proteome</keyword>
<feature type="region of interest" description="Disordered" evidence="1">
    <location>
        <begin position="41"/>
        <end position="116"/>
    </location>
</feature>
<name>A0A8H8QN52_9BASI</name>
<dbReference type="InterPro" id="IPR050302">
    <property type="entry name" value="Rab_GAP_TBC_domain"/>
</dbReference>
<dbReference type="GO" id="GO:0031267">
    <property type="term" value="F:small GTPase binding"/>
    <property type="evidence" value="ECO:0007669"/>
    <property type="project" value="TreeGrafter"/>
</dbReference>
<dbReference type="Pfam" id="PF00566">
    <property type="entry name" value="RabGAP-TBC"/>
    <property type="match status" value="1"/>
</dbReference>
<dbReference type="Gene3D" id="1.10.8.270">
    <property type="entry name" value="putative rabgap domain of human tbc1 domain family member 14 like domains"/>
    <property type="match status" value="1"/>
</dbReference>
<dbReference type="SMART" id="SM00164">
    <property type="entry name" value="TBC"/>
    <property type="match status" value="1"/>
</dbReference>
<dbReference type="InterPro" id="IPR035969">
    <property type="entry name" value="Rab-GAP_TBC_sf"/>
</dbReference>
<feature type="compositionally biased region" description="Polar residues" evidence="1">
    <location>
        <begin position="336"/>
        <end position="349"/>
    </location>
</feature>
<feature type="compositionally biased region" description="Low complexity" evidence="1">
    <location>
        <begin position="322"/>
        <end position="335"/>
    </location>
</feature>
<dbReference type="Proteomes" id="UP000658997">
    <property type="component" value="Unassembled WGS sequence"/>
</dbReference>
<feature type="region of interest" description="Disordered" evidence="1">
    <location>
        <begin position="311"/>
        <end position="349"/>
    </location>
</feature>
<comment type="caution">
    <text evidence="3">The sequence shown here is derived from an EMBL/GenBank/DDBJ whole genome shotgun (WGS) entry which is preliminary data.</text>
</comment>
<dbReference type="SUPFAM" id="SSF47923">
    <property type="entry name" value="Ypt/Rab-GAP domain of gyp1p"/>
    <property type="match status" value="2"/>
</dbReference>
<dbReference type="EMBL" id="ULHB01000071">
    <property type="protein sequence ID" value="SYW80374.1"/>
    <property type="molecule type" value="Genomic_DNA"/>
</dbReference>
<dbReference type="PROSITE" id="PS50086">
    <property type="entry name" value="TBC_RABGAP"/>
    <property type="match status" value="1"/>
</dbReference>
<dbReference type="Gene3D" id="1.10.472.80">
    <property type="entry name" value="Ypt/Rab-GAP domain of gyp1p, domain 3"/>
    <property type="match status" value="1"/>
</dbReference>
<organism evidence="3 4">
    <name type="scientific">Ustilago bromivora</name>
    <dbReference type="NCBI Taxonomy" id="307758"/>
    <lineage>
        <taxon>Eukaryota</taxon>
        <taxon>Fungi</taxon>
        <taxon>Dikarya</taxon>
        <taxon>Basidiomycota</taxon>
        <taxon>Ustilaginomycotina</taxon>
        <taxon>Ustilaginomycetes</taxon>
        <taxon>Ustilaginales</taxon>
        <taxon>Ustilaginaceae</taxon>
        <taxon>Ustilago</taxon>
    </lineage>
</organism>
<feature type="compositionally biased region" description="Polar residues" evidence="1">
    <location>
        <begin position="242"/>
        <end position="259"/>
    </location>
</feature>
<sequence>MYTASVQQQPSDHFSDNNSLRNVTYEFLVHDKMTTDHHIPAEASVSANKGKEGHKLSGSRSLRALPARFRPKTAPTTLDPSEDRSTSTLAPPIPVSPRIRRSSAPEEGSQIPEWHANQFSTPLESDAEFVRRTYAHFAVAGVPDDGFADGKEYTREKNGLSAWEEAALSRPNNTIAARSSARPSETNTSAPTTPGHSGVENVPNGGINGHNIPAIDGSGSARSGLLQWSSQGGHSPRPPLPTSFSAATSVSNNTLLSTNERQRRQEIAGKKREQLIANIDRYGFFSDSPSNAHHKSTLLSSSLFAAPFPKKGTKGLASQRGPLPTSLTPPHSSASNTATRAQTNGSDQFGSHLVQEARAAADTLHRRREQERIAKWSKMLTVKGRDQGHNAVHFDFAKAIDQKLRRRVYKGIPDSWRAAAWAALIQHRQQTEEGRYSNSLAQPHLQGPAASTPVSLSKPDPGNLEKLADMPSAHDVQIDLDVPRTISGHIQFHTRYGQGQRSLFHILHAISMLCEQCGYCQGMGPIAATLLCYFSPERAYTAMVSMHNYLNLHTTFSPGFPGLVENLFVQEQLLRKYAPELAAVFDDQMIVASSYATKWYITLFSNSIPFETQLRVWDAWLLDGQDVITMVAVGIIWAHRGVVLAEGADFEMILSALSSFFVPEDDDALLFWVRDALARKDVRMTIKNAREEYRGKVRDGEASGLML</sequence>
<dbReference type="GO" id="GO:0005096">
    <property type="term" value="F:GTPase activator activity"/>
    <property type="evidence" value="ECO:0007669"/>
    <property type="project" value="TreeGrafter"/>
</dbReference>
<evidence type="ECO:0000259" key="2">
    <source>
        <dbReference type="PROSITE" id="PS50086"/>
    </source>
</evidence>
<dbReference type="FunFam" id="1.10.8.270:FF:000023">
    <property type="entry name" value="TBC domain-containing protein C1778.09"/>
    <property type="match status" value="1"/>
</dbReference>
<dbReference type="InterPro" id="IPR000195">
    <property type="entry name" value="Rab-GAP-TBC_dom"/>
</dbReference>
<dbReference type="PANTHER" id="PTHR47219:SF9">
    <property type="entry name" value="GTPASE ACTIVATING PROTEIN AND CENTROSOME-ASSOCIATED, ISOFORM B"/>
    <property type="match status" value="1"/>
</dbReference>
<dbReference type="AlphaFoldDB" id="A0A8H8QN52"/>
<gene>
    <name evidence="3" type="ORF">UBRO2_03642</name>
</gene>
<feature type="compositionally biased region" description="Polar residues" evidence="1">
    <location>
        <begin position="170"/>
        <end position="195"/>
    </location>
</feature>
<evidence type="ECO:0000256" key="1">
    <source>
        <dbReference type="SAM" id="MobiDB-lite"/>
    </source>
</evidence>
<feature type="domain" description="Rab-GAP TBC" evidence="2">
    <location>
        <begin position="411"/>
        <end position="624"/>
    </location>
</feature>